<dbReference type="InterPro" id="IPR052216">
    <property type="entry name" value="CRISPR_Csm3_endoribonuclease"/>
</dbReference>
<feature type="compositionally biased region" description="Polar residues" evidence="2">
    <location>
        <begin position="216"/>
        <end position="227"/>
    </location>
</feature>
<dbReference type="Pfam" id="PF03787">
    <property type="entry name" value="RAMPs"/>
    <property type="match status" value="2"/>
</dbReference>
<keyword evidence="5" id="KW-1185">Reference proteome</keyword>
<dbReference type="STRING" id="670154.SAMN04488002_2247"/>
<evidence type="ECO:0000256" key="2">
    <source>
        <dbReference type="SAM" id="MobiDB-lite"/>
    </source>
</evidence>
<dbReference type="InterPro" id="IPR005537">
    <property type="entry name" value="RAMP_III_fam"/>
</dbReference>
<dbReference type="EMBL" id="FOYO01000001">
    <property type="protein sequence ID" value="SFR47870.1"/>
    <property type="molecule type" value="Genomic_DNA"/>
</dbReference>
<organism evidence="4 5">
    <name type="scientific">Litoreibacter janthinus</name>
    <dbReference type="NCBI Taxonomy" id="670154"/>
    <lineage>
        <taxon>Bacteria</taxon>
        <taxon>Pseudomonadati</taxon>
        <taxon>Pseudomonadota</taxon>
        <taxon>Alphaproteobacteria</taxon>
        <taxon>Rhodobacterales</taxon>
        <taxon>Roseobacteraceae</taxon>
        <taxon>Litoreibacter</taxon>
    </lineage>
</organism>
<dbReference type="GO" id="GO:0051607">
    <property type="term" value="P:defense response to virus"/>
    <property type="evidence" value="ECO:0007669"/>
    <property type="project" value="UniProtKB-KW"/>
</dbReference>
<evidence type="ECO:0000313" key="4">
    <source>
        <dbReference type="EMBL" id="SFR47870.1"/>
    </source>
</evidence>
<evidence type="ECO:0000313" key="5">
    <source>
        <dbReference type="Proteomes" id="UP000199658"/>
    </source>
</evidence>
<dbReference type="RefSeq" id="WP_090216736.1">
    <property type="nucleotide sequence ID" value="NZ_FOYO01000001.1"/>
</dbReference>
<feature type="domain" description="CRISPR type III-associated protein" evidence="3">
    <location>
        <begin position="252"/>
        <end position="416"/>
    </location>
</feature>
<dbReference type="AlphaFoldDB" id="A0A1I6H0E3"/>
<feature type="region of interest" description="Disordered" evidence="2">
    <location>
        <begin position="209"/>
        <end position="228"/>
    </location>
</feature>
<dbReference type="CDD" id="cd09726">
    <property type="entry name" value="RAMP_I_III"/>
    <property type="match status" value="1"/>
</dbReference>
<accession>A0A1I6H0E3</accession>
<dbReference type="OrthoDB" id="5362408at2"/>
<sequence length="851" mass="92032">MQRVSISVNFQTRSVLHIGTGAVDETPEGEADIAAITIDQQGNPWIPGSTLKGALRAACDGAAKDLLFGTPHEMAQISAKAANTDTTSQSRPKTFRGLVTVTGATCATDKTLQISRTHIDPGTGVAEATKLFTTLYVEVGTKFQATFWLDGPIATGNADLTEFLTVLSEFATPEGREIGAGKADGLGRIAITGDVTIKRMHLTQRGYETVSEESKTLTPPTQSTQPETFVLECPGPYLVRDGTKPESAAPDAPQITTPLRNAATDAPRQIGTGISGALRARAAWLLALAEHREDATLSNTPKPCPTSSGPQDLSVLKRLFGDTGYRARLKLMVTHISCKKPPSFHPSVAIDPISQAPYEGALFKIEADHGVALNFTLTPWQPLDEDEDLLFQALCTDIRKNGLTLGAGTTKGFGWFQTPNTDLTTAEIKHHRPDPSAADTLLDRLPDERVTLPYRNMAVDLHRIGLPPQDITEAWRNSTLHDQPLNGGVSGWLDVTWCFETPMLIGDGKTPCAPQRIDGHAVLPGTTLRGNLRAIVAAATSARLTHVNPVADAILPAVTGPLQAQVQALLNSPIHSPAPDENFAPDFTEALFGYIRDRATDDTGPATHRRLHLKSRLSFGFATLTNNDDLRLRMTPYSLVMGGPNPSSNLYDQIARKTYPADTANPDRVRTRLTAHAANPEDNTVSTLKFLHPAANGLLQFRGRIRFHNVLPQELGALLWAVTWGGDPRRRHRIGHAKAFGAGKCFASGLHLHVQPNDTSTPVAAIPPETSLFGLQGHGIMPYLNAFTTYLSDGRLSGAQSFEELVSAARPEIGRHLRGQDVRYQTWEQLRDHAPEIRTANGGRLAAMLKP</sequence>
<reference evidence="5" key="1">
    <citation type="submission" date="2016-10" db="EMBL/GenBank/DDBJ databases">
        <authorList>
            <person name="Varghese N."/>
            <person name="Submissions S."/>
        </authorList>
    </citation>
    <scope>NUCLEOTIDE SEQUENCE [LARGE SCALE GENOMIC DNA]</scope>
    <source>
        <strain evidence="5">DSM 26921</strain>
    </source>
</reference>
<protein>
    <submittedName>
        <fullName evidence="4">CRISPR/Cas system CSM-associated protein Csm3, group 7 of RAMP superfamily</fullName>
    </submittedName>
</protein>
<proteinExistence type="predicted"/>
<keyword evidence="1" id="KW-0051">Antiviral defense</keyword>
<evidence type="ECO:0000259" key="3">
    <source>
        <dbReference type="Pfam" id="PF03787"/>
    </source>
</evidence>
<dbReference type="PANTHER" id="PTHR35579">
    <property type="entry name" value="CRISPR SYSTEM CMS ENDORIBONUCLEASE CSM3"/>
    <property type="match status" value="1"/>
</dbReference>
<gene>
    <name evidence="4" type="ORF">SAMN04488002_2247</name>
</gene>
<evidence type="ECO:0000256" key="1">
    <source>
        <dbReference type="ARBA" id="ARBA00023118"/>
    </source>
</evidence>
<name>A0A1I6H0E3_9RHOB</name>
<dbReference type="Proteomes" id="UP000199658">
    <property type="component" value="Unassembled WGS sequence"/>
</dbReference>
<dbReference type="PANTHER" id="PTHR35579:SF3">
    <property type="entry name" value="CRISPR SYSTEM CMS ENDORIBONUCLEASE CSM3"/>
    <property type="match status" value="1"/>
</dbReference>
<feature type="domain" description="CRISPR type III-associated protein" evidence="3">
    <location>
        <begin position="10"/>
        <end position="188"/>
    </location>
</feature>